<name>A0ABS9II64_9FLAO</name>
<dbReference type="Gene3D" id="1.20.1250.20">
    <property type="entry name" value="MFS general substrate transporter like domains"/>
    <property type="match status" value="2"/>
</dbReference>
<comment type="subcellular location">
    <subcellularLocation>
        <location evidence="1">Membrane</location>
        <topology evidence="1">Multi-pass membrane protein</topology>
    </subcellularLocation>
</comment>
<dbReference type="CDD" id="cd17393">
    <property type="entry name" value="MFS_MosC_like"/>
    <property type="match status" value="1"/>
</dbReference>
<dbReference type="InterPro" id="IPR020846">
    <property type="entry name" value="MFS_dom"/>
</dbReference>
<protein>
    <submittedName>
        <fullName evidence="7">MFS transporter</fullName>
    </submittedName>
</protein>
<evidence type="ECO:0000256" key="1">
    <source>
        <dbReference type="ARBA" id="ARBA00004141"/>
    </source>
</evidence>
<dbReference type="InterPro" id="IPR036259">
    <property type="entry name" value="MFS_trans_sf"/>
</dbReference>
<evidence type="ECO:0000313" key="8">
    <source>
        <dbReference type="Proteomes" id="UP001200022"/>
    </source>
</evidence>
<evidence type="ECO:0000256" key="5">
    <source>
        <dbReference type="SAM" id="Phobius"/>
    </source>
</evidence>
<feature type="transmembrane region" description="Helical" evidence="5">
    <location>
        <begin position="208"/>
        <end position="226"/>
    </location>
</feature>
<sequence length="385" mass="42329">MNSLKLILTNLKYFAPVWVFSSLNFIIGTWVLYIPYVKEKLKLNDSELGLALFCLALGVLLFIPFVPFLSKKIGLGRYTLIGVLLFSMAFLLPLLAPSYLTLCASLFFAGIFLGTTDVAMNALVSEVERRNSCNIMSAAHGFFSLGGVLGAMFGSFLMPFFSKPFYHMVVMVLFIILVNLILGKYYLHIAEKAISKEKTSFHFKTLKPLYVIALIAFVIMCSEGAIEHWSTLYFTDVVRVAKNNLAGIGFIVFSTTMTIGRFFGDKISERIGSIKIILLGCILACFGYLCILSAHFFITILGFGIIGLGLSVIIPELFRIAGKTKGIKASVGISFVSGVGFVGFLLGPVILGYISNAFSLKISFFSLLLLTILASLILLFKKNNN</sequence>
<feature type="transmembrane region" description="Helical" evidence="5">
    <location>
        <begin position="12"/>
        <end position="36"/>
    </location>
</feature>
<evidence type="ECO:0000256" key="4">
    <source>
        <dbReference type="ARBA" id="ARBA00023136"/>
    </source>
</evidence>
<feature type="transmembrane region" description="Helical" evidence="5">
    <location>
        <begin position="78"/>
        <end position="100"/>
    </location>
</feature>
<feature type="transmembrane region" description="Helical" evidence="5">
    <location>
        <begin position="106"/>
        <end position="124"/>
    </location>
</feature>
<evidence type="ECO:0000256" key="3">
    <source>
        <dbReference type="ARBA" id="ARBA00022989"/>
    </source>
</evidence>
<evidence type="ECO:0000313" key="7">
    <source>
        <dbReference type="EMBL" id="MCF7560462.1"/>
    </source>
</evidence>
<keyword evidence="2 5" id="KW-0812">Transmembrane</keyword>
<feature type="transmembrane region" description="Helical" evidence="5">
    <location>
        <begin position="300"/>
        <end position="318"/>
    </location>
</feature>
<evidence type="ECO:0000259" key="6">
    <source>
        <dbReference type="PROSITE" id="PS50850"/>
    </source>
</evidence>
<keyword evidence="4 5" id="KW-0472">Membrane</keyword>
<dbReference type="InterPro" id="IPR011701">
    <property type="entry name" value="MFS"/>
</dbReference>
<dbReference type="EMBL" id="JAKKDV010000002">
    <property type="protein sequence ID" value="MCF7560462.1"/>
    <property type="molecule type" value="Genomic_DNA"/>
</dbReference>
<feature type="transmembrane region" description="Helical" evidence="5">
    <location>
        <begin position="246"/>
        <end position="264"/>
    </location>
</feature>
<proteinExistence type="predicted"/>
<accession>A0ABS9II64</accession>
<dbReference type="PANTHER" id="PTHR23514:SF13">
    <property type="entry name" value="INNER MEMBRANE PROTEIN YBJJ"/>
    <property type="match status" value="1"/>
</dbReference>
<keyword evidence="3 5" id="KW-1133">Transmembrane helix</keyword>
<feature type="transmembrane region" description="Helical" evidence="5">
    <location>
        <begin position="360"/>
        <end position="380"/>
    </location>
</feature>
<organism evidence="7 8">
    <name type="scientific">Flaviramulus multivorans</name>
    <dbReference type="NCBI Taxonomy" id="1304750"/>
    <lineage>
        <taxon>Bacteria</taxon>
        <taxon>Pseudomonadati</taxon>
        <taxon>Bacteroidota</taxon>
        <taxon>Flavobacteriia</taxon>
        <taxon>Flavobacteriales</taxon>
        <taxon>Flavobacteriaceae</taxon>
        <taxon>Flaviramulus</taxon>
    </lineage>
</organism>
<comment type="caution">
    <text evidence="7">The sequence shown here is derived from an EMBL/GenBank/DDBJ whole genome shotgun (WGS) entry which is preliminary data.</text>
</comment>
<dbReference type="SUPFAM" id="SSF103473">
    <property type="entry name" value="MFS general substrate transporter"/>
    <property type="match status" value="1"/>
</dbReference>
<feature type="transmembrane region" description="Helical" evidence="5">
    <location>
        <begin position="164"/>
        <end position="187"/>
    </location>
</feature>
<gene>
    <name evidence="7" type="ORF">L3X39_07420</name>
</gene>
<feature type="transmembrane region" description="Helical" evidence="5">
    <location>
        <begin position="276"/>
        <end position="294"/>
    </location>
</feature>
<feature type="transmembrane region" description="Helical" evidence="5">
    <location>
        <begin position="330"/>
        <end position="354"/>
    </location>
</feature>
<evidence type="ECO:0000256" key="2">
    <source>
        <dbReference type="ARBA" id="ARBA00022692"/>
    </source>
</evidence>
<keyword evidence="8" id="KW-1185">Reference proteome</keyword>
<reference evidence="7 8" key="1">
    <citation type="submission" date="2022-01" db="EMBL/GenBank/DDBJ databases">
        <title>Draft genome sequence of Sabulilitoribacter multivorans KCTC 32326.</title>
        <authorList>
            <person name="Oh J.-S."/>
        </authorList>
    </citation>
    <scope>NUCLEOTIDE SEQUENCE [LARGE SCALE GENOMIC DNA]</scope>
    <source>
        <strain evidence="7 8">M-M16</strain>
    </source>
</reference>
<dbReference type="RefSeq" id="WP_237231139.1">
    <property type="nucleotide sequence ID" value="NZ_JAKKDV010000002.1"/>
</dbReference>
<dbReference type="Pfam" id="PF07690">
    <property type="entry name" value="MFS_1"/>
    <property type="match status" value="1"/>
</dbReference>
<feature type="transmembrane region" description="Helical" evidence="5">
    <location>
        <begin position="48"/>
        <end position="66"/>
    </location>
</feature>
<dbReference type="Proteomes" id="UP001200022">
    <property type="component" value="Unassembled WGS sequence"/>
</dbReference>
<feature type="domain" description="Major facilitator superfamily (MFS) profile" evidence="6">
    <location>
        <begin position="1"/>
        <end position="385"/>
    </location>
</feature>
<dbReference type="InterPro" id="IPR051788">
    <property type="entry name" value="MFS_Transporter"/>
</dbReference>
<dbReference type="PANTHER" id="PTHR23514">
    <property type="entry name" value="BYPASS OF STOP CODON PROTEIN 6"/>
    <property type="match status" value="1"/>
</dbReference>
<feature type="transmembrane region" description="Helical" evidence="5">
    <location>
        <begin position="136"/>
        <end position="158"/>
    </location>
</feature>
<dbReference type="PROSITE" id="PS50850">
    <property type="entry name" value="MFS"/>
    <property type="match status" value="1"/>
</dbReference>